<evidence type="ECO:0000313" key="8">
    <source>
        <dbReference type="Proteomes" id="UP001152622"/>
    </source>
</evidence>
<gene>
    <name evidence="7" type="ORF">SKAU_G00116960</name>
</gene>
<dbReference type="PROSITE" id="PS51257">
    <property type="entry name" value="PROKAR_LIPOPROTEIN"/>
    <property type="match status" value="1"/>
</dbReference>
<keyword evidence="3 5" id="KW-0732">Signal</keyword>
<dbReference type="AlphaFoldDB" id="A0A9Q1FND5"/>
<evidence type="ECO:0000256" key="3">
    <source>
        <dbReference type="ARBA" id="ARBA00022729"/>
    </source>
</evidence>
<protein>
    <recommendedName>
        <fullName evidence="6">WxxW domain-containing protein</fullName>
    </recommendedName>
</protein>
<comment type="subcellular location">
    <subcellularLocation>
        <location evidence="1">Secreted</location>
    </subcellularLocation>
</comment>
<keyword evidence="8" id="KW-1185">Reference proteome</keyword>
<dbReference type="PANTHER" id="PTHR15031">
    <property type="entry name" value="CARTILAGE INTERMEDIATE LAYER PROTEIN CLIP"/>
    <property type="match status" value="1"/>
</dbReference>
<feature type="domain" description="WxxW" evidence="6">
    <location>
        <begin position="34"/>
        <end position="77"/>
    </location>
</feature>
<evidence type="ECO:0000256" key="2">
    <source>
        <dbReference type="ARBA" id="ARBA00022525"/>
    </source>
</evidence>
<name>A0A9Q1FND5_SYNKA</name>
<comment type="caution">
    <text evidence="7">The sequence shown here is derived from an EMBL/GenBank/DDBJ whole genome shotgun (WGS) entry which is preliminary data.</text>
</comment>
<accession>A0A9Q1FND5</accession>
<dbReference type="Proteomes" id="UP001152622">
    <property type="component" value="Chromosome 4"/>
</dbReference>
<dbReference type="InterPro" id="IPR025155">
    <property type="entry name" value="WxxW_domain"/>
</dbReference>
<reference evidence="7" key="1">
    <citation type="journal article" date="2023" name="Science">
        <title>Genome structures resolve the early diversification of teleost fishes.</title>
        <authorList>
            <person name="Parey E."/>
            <person name="Louis A."/>
            <person name="Montfort J."/>
            <person name="Bouchez O."/>
            <person name="Roques C."/>
            <person name="Iampietro C."/>
            <person name="Lluch J."/>
            <person name="Castinel A."/>
            <person name="Donnadieu C."/>
            <person name="Desvignes T."/>
            <person name="Floi Bucao C."/>
            <person name="Jouanno E."/>
            <person name="Wen M."/>
            <person name="Mejri S."/>
            <person name="Dirks R."/>
            <person name="Jansen H."/>
            <person name="Henkel C."/>
            <person name="Chen W.J."/>
            <person name="Zahm M."/>
            <person name="Cabau C."/>
            <person name="Klopp C."/>
            <person name="Thompson A.W."/>
            <person name="Robinson-Rechavi M."/>
            <person name="Braasch I."/>
            <person name="Lecointre G."/>
            <person name="Bobe J."/>
            <person name="Postlethwait J.H."/>
            <person name="Berthelot C."/>
            <person name="Roest Crollius H."/>
            <person name="Guiguen Y."/>
        </authorList>
    </citation>
    <scope>NUCLEOTIDE SEQUENCE</scope>
    <source>
        <strain evidence="7">WJC10195</strain>
    </source>
</reference>
<evidence type="ECO:0000256" key="1">
    <source>
        <dbReference type="ARBA" id="ARBA00004613"/>
    </source>
</evidence>
<organism evidence="7 8">
    <name type="scientific">Synaphobranchus kaupii</name>
    <name type="common">Kaup's arrowtooth eel</name>
    <dbReference type="NCBI Taxonomy" id="118154"/>
    <lineage>
        <taxon>Eukaryota</taxon>
        <taxon>Metazoa</taxon>
        <taxon>Chordata</taxon>
        <taxon>Craniata</taxon>
        <taxon>Vertebrata</taxon>
        <taxon>Euteleostomi</taxon>
        <taxon>Actinopterygii</taxon>
        <taxon>Neopterygii</taxon>
        <taxon>Teleostei</taxon>
        <taxon>Anguilliformes</taxon>
        <taxon>Synaphobranchidae</taxon>
        <taxon>Synaphobranchus</taxon>
    </lineage>
</organism>
<proteinExistence type="predicted"/>
<feature type="signal peptide" evidence="5">
    <location>
        <begin position="1"/>
        <end position="19"/>
    </location>
</feature>
<evidence type="ECO:0000256" key="5">
    <source>
        <dbReference type="SAM" id="SignalP"/>
    </source>
</evidence>
<feature type="chain" id="PRO_5040467758" description="WxxW domain-containing protein" evidence="5">
    <location>
        <begin position="20"/>
        <end position="88"/>
    </location>
</feature>
<dbReference type="EMBL" id="JAINUF010000004">
    <property type="protein sequence ID" value="KAJ8362865.1"/>
    <property type="molecule type" value="Genomic_DNA"/>
</dbReference>
<dbReference type="Pfam" id="PF13330">
    <property type="entry name" value="Mucin2_WxxW"/>
    <property type="match status" value="1"/>
</dbReference>
<evidence type="ECO:0000313" key="7">
    <source>
        <dbReference type="EMBL" id="KAJ8362865.1"/>
    </source>
</evidence>
<sequence>MRANMIIWVFFALLPGLSACDPCPCNHSTTIQCWTDWFDRDDPCDDGDFETLPELLKEYPGRICPHPQQIQYSTVDGTPSNISNVIDV</sequence>
<dbReference type="PANTHER" id="PTHR15031:SF4">
    <property type="entry name" value="CARTILAGE INTERMEDIATE LAYER PROTEIN 1"/>
    <property type="match status" value="1"/>
</dbReference>
<keyword evidence="2" id="KW-0964">Secreted</keyword>
<keyword evidence="4" id="KW-0325">Glycoprotein</keyword>
<dbReference type="InterPro" id="IPR039675">
    <property type="entry name" value="CILP1/CILP2"/>
</dbReference>
<evidence type="ECO:0000256" key="4">
    <source>
        <dbReference type="ARBA" id="ARBA00023180"/>
    </source>
</evidence>
<dbReference type="GO" id="GO:0005576">
    <property type="term" value="C:extracellular region"/>
    <property type="evidence" value="ECO:0007669"/>
    <property type="project" value="UniProtKB-SubCell"/>
</dbReference>
<evidence type="ECO:0000259" key="6">
    <source>
        <dbReference type="Pfam" id="PF13330"/>
    </source>
</evidence>